<comment type="caution">
    <text evidence="2">The sequence shown here is derived from an EMBL/GenBank/DDBJ whole genome shotgun (WGS) entry which is preliminary data.</text>
</comment>
<dbReference type="RefSeq" id="WP_289964202.1">
    <property type="nucleotide sequence ID" value="NZ_JAUEOZ010000003.1"/>
</dbReference>
<keyword evidence="1" id="KW-1133">Transmembrane helix</keyword>
<sequence>MKLNMKLKTIYSIIGITLVAYGFFVYYIDGLSTLTFVGGGVLLVIALSALGGFCLTHYQTKKRQQ</sequence>
<name>A0ABT7Y7G7_9VIBR</name>
<protein>
    <submittedName>
        <fullName evidence="2">Uncharacterized protein</fullName>
    </submittedName>
</protein>
<evidence type="ECO:0000313" key="3">
    <source>
        <dbReference type="Proteomes" id="UP001169719"/>
    </source>
</evidence>
<keyword evidence="3" id="KW-1185">Reference proteome</keyword>
<gene>
    <name evidence="2" type="ORF">QWJ08_21835</name>
</gene>
<dbReference type="Proteomes" id="UP001169719">
    <property type="component" value="Unassembled WGS sequence"/>
</dbReference>
<dbReference type="EMBL" id="JAUEOZ010000003">
    <property type="protein sequence ID" value="MDN2484001.1"/>
    <property type="molecule type" value="Genomic_DNA"/>
</dbReference>
<feature type="transmembrane region" description="Helical" evidence="1">
    <location>
        <begin position="34"/>
        <end position="55"/>
    </location>
</feature>
<accession>A0ABT7Y7G7</accession>
<feature type="transmembrane region" description="Helical" evidence="1">
    <location>
        <begin position="9"/>
        <end position="28"/>
    </location>
</feature>
<proteinExistence type="predicted"/>
<evidence type="ECO:0000256" key="1">
    <source>
        <dbReference type="SAM" id="Phobius"/>
    </source>
</evidence>
<keyword evidence="1" id="KW-0472">Membrane</keyword>
<organism evidence="2 3">
    <name type="scientific">Vibrio agarivorans</name>
    <dbReference type="NCBI Taxonomy" id="153622"/>
    <lineage>
        <taxon>Bacteria</taxon>
        <taxon>Pseudomonadati</taxon>
        <taxon>Pseudomonadota</taxon>
        <taxon>Gammaproteobacteria</taxon>
        <taxon>Vibrionales</taxon>
        <taxon>Vibrionaceae</taxon>
        <taxon>Vibrio</taxon>
    </lineage>
</organism>
<evidence type="ECO:0000313" key="2">
    <source>
        <dbReference type="EMBL" id="MDN2484001.1"/>
    </source>
</evidence>
<reference evidence="2" key="1">
    <citation type="submission" date="2024-05" db="EMBL/GenBank/DDBJ databases">
        <title>Genome Sequences of Four Agar- Degrading Marine Bacteria.</title>
        <authorList>
            <person name="Phillips E.K."/>
            <person name="Shaffer J.C."/>
            <person name="Henson M.W."/>
            <person name="Temperton B."/>
            <person name="Thrash C.J."/>
            <person name="Martin M.O."/>
        </authorList>
    </citation>
    <scope>NUCLEOTIDE SEQUENCE</scope>
    <source>
        <strain evidence="2">EKP203</strain>
    </source>
</reference>
<keyword evidence="1" id="KW-0812">Transmembrane</keyword>